<name>H8L652_FRAAD</name>
<evidence type="ECO:0000313" key="1">
    <source>
        <dbReference type="EMBL" id="AFC85896.1"/>
    </source>
</evidence>
<evidence type="ECO:0000313" key="2">
    <source>
        <dbReference type="Proteomes" id="UP000005234"/>
    </source>
</evidence>
<dbReference type="Proteomes" id="UP000005234">
    <property type="component" value="Chromosome"/>
</dbReference>
<evidence type="ECO:0008006" key="3">
    <source>
        <dbReference type="Google" id="ProtNLM"/>
    </source>
</evidence>
<dbReference type="AlphaFoldDB" id="H8L652"/>
<dbReference type="Pfam" id="PF07102">
    <property type="entry name" value="YbcO"/>
    <property type="match status" value="1"/>
</dbReference>
<accession>H8L652</accession>
<dbReference type="eggNOG" id="ENOG5033NS1">
    <property type="taxonomic scope" value="Bacteria"/>
</dbReference>
<keyword evidence="2" id="KW-1185">Reference proteome</keyword>
<organism evidence="1 2">
    <name type="scientific">Frateuria aurantia (strain ATCC 33424 / DSM 6220 / KCTC 2777 / LMG 1558 / NBRC 3245 / NCIMB 13370)</name>
    <name type="common">Acetobacter aurantius</name>
    <dbReference type="NCBI Taxonomy" id="767434"/>
    <lineage>
        <taxon>Bacteria</taxon>
        <taxon>Pseudomonadati</taxon>
        <taxon>Pseudomonadota</taxon>
        <taxon>Gammaproteobacteria</taxon>
        <taxon>Lysobacterales</taxon>
        <taxon>Rhodanobacteraceae</taxon>
        <taxon>Frateuria</taxon>
    </lineage>
</organism>
<sequence>MSAPKMTKARKLAKGQPCMIRIPGICNGNPETTVLAHYRLAGYSGTGMKPPDEMGAWACSACHDVVDGRVRPKYSWISGGDGSLLSSDRFSSGAIKLMHAEGVMRTQQAIREMGR</sequence>
<protein>
    <recommendedName>
        <fullName evidence="3">DUF1364 domain-containing protein</fullName>
    </recommendedName>
</protein>
<gene>
    <name evidence="1" type="ordered locus">Fraau_1474</name>
</gene>
<dbReference type="KEGG" id="fau:Fraau_1474"/>
<proteinExistence type="predicted"/>
<dbReference type="STRING" id="767434.Fraau_1474"/>
<dbReference type="OrthoDB" id="7068425at2"/>
<dbReference type="EMBL" id="CP003350">
    <property type="protein sequence ID" value="AFC85896.1"/>
    <property type="molecule type" value="Genomic_DNA"/>
</dbReference>
<dbReference type="InterPro" id="IPR010774">
    <property type="entry name" value="YbcO"/>
</dbReference>
<reference evidence="1" key="1">
    <citation type="submission" date="2012-02" db="EMBL/GenBank/DDBJ databases">
        <title>The complete genome of Frateuria aurantia DSM 6220.</title>
        <authorList>
            <consortium name="US DOE Joint Genome Institute (JGI-PGF)"/>
            <person name="Lucas S."/>
            <person name="Copeland A."/>
            <person name="Lapidus A."/>
            <person name="Glavina del Rio T."/>
            <person name="Dalin E."/>
            <person name="Tice H."/>
            <person name="Bruce D."/>
            <person name="Goodwin L."/>
            <person name="Pitluck S."/>
            <person name="Peters L."/>
            <person name="Ovchinnikova G."/>
            <person name="Teshima H."/>
            <person name="Kyrpides N."/>
            <person name="Mavromatis K."/>
            <person name="Ivanova N."/>
            <person name="Brettin T."/>
            <person name="Detter J.C."/>
            <person name="Han C."/>
            <person name="Larimer F."/>
            <person name="Land M."/>
            <person name="Hauser L."/>
            <person name="Markowitz V."/>
            <person name="Cheng J.-F."/>
            <person name="Hugenholtz P."/>
            <person name="Woyke T."/>
            <person name="Wu D."/>
            <person name="Brambilla E."/>
            <person name="Klenk H.-P."/>
            <person name="Eisen J.A."/>
        </authorList>
    </citation>
    <scope>NUCLEOTIDE SEQUENCE</scope>
    <source>
        <strain evidence="1">DSM 6220</strain>
    </source>
</reference>
<dbReference type="Gene3D" id="3.30.50.20">
    <property type="entry name" value="prophage-derive protein ybcO"/>
    <property type="match status" value="1"/>
</dbReference>
<dbReference type="HOGENOM" id="CLU_155134_1_0_6"/>